<organism evidence="1 2">
    <name type="scientific">Lactobacillus amylovorus</name>
    <dbReference type="NCBI Taxonomy" id="1604"/>
    <lineage>
        <taxon>Bacteria</taxon>
        <taxon>Bacillati</taxon>
        <taxon>Bacillota</taxon>
        <taxon>Bacilli</taxon>
        <taxon>Lactobacillales</taxon>
        <taxon>Lactobacillaceae</taxon>
        <taxon>Lactobacillus</taxon>
    </lineage>
</organism>
<protein>
    <submittedName>
        <fullName evidence="1">Minor capsid protein</fullName>
    </submittedName>
</protein>
<dbReference type="RefSeq" id="WP_271880744.1">
    <property type="nucleotide sequence ID" value="NZ_JAOTGY010000007.1"/>
</dbReference>
<comment type="caution">
    <text evidence="1">The sequence shown here is derived from an EMBL/GenBank/DDBJ whole genome shotgun (WGS) entry which is preliminary data.</text>
</comment>
<reference evidence="1" key="2">
    <citation type="submission" date="2022-10" db="EMBL/GenBank/DDBJ databases">
        <authorList>
            <person name="Kostovova I."/>
            <person name="Moravkova M."/>
            <person name="Pechar R."/>
        </authorList>
    </citation>
    <scope>NUCLEOTIDE SEQUENCE</scope>
    <source>
        <strain evidence="1">M490A</strain>
    </source>
</reference>
<accession>A0A9X3W6B8</accession>
<dbReference type="Proteomes" id="UP001141981">
    <property type="component" value="Unassembled WGS sequence"/>
</dbReference>
<dbReference type="Pfam" id="PF10665">
    <property type="entry name" value="Minor_capsid_1"/>
    <property type="match status" value="1"/>
</dbReference>
<evidence type="ECO:0000313" key="1">
    <source>
        <dbReference type="EMBL" id="MDB6258002.1"/>
    </source>
</evidence>
<name>A0A9X3W6B8_LACAM</name>
<dbReference type="AlphaFoldDB" id="A0A9X3W6B8"/>
<reference evidence="1" key="1">
    <citation type="journal article" date="2022" name="Microorganisms">
        <title>Antibiotic Susceptibility, Resistance Gene Determinants and Corresponding Genomic Regions in Lactobacillus amylovorus Isolates Derived from Wild Boars and Domestic Pigs.</title>
        <authorList>
            <person name="Moravkova M."/>
            <person name="Kostovova I."/>
            <person name="Kavanova K."/>
            <person name="Pechar R."/>
            <person name="Stanek S."/>
            <person name="Brychta A."/>
            <person name="Zeman M."/>
            <person name="Kubasova T."/>
        </authorList>
    </citation>
    <scope>NUCLEOTIDE SEQUENCE</scope>
    <source>
        <strain evidence="1">M490A</strain>
    </source>
</reference>
<gene>
    <name evidence="1" type="ORF">ODU72_04825</name>
</gene>
<proteinExistence type="predicted"/>
<dbReference type="EMBL" id="JAOTGY010000007">
    <property type="protein sequence ID" value="MDB6258002.1"/>
    <property type="molecule type" value="Genomic_DNA"/>
</dbReference>
<evidence type="ECO:0000313" key="2">
    <source>
        <dbReference type="Proteomes" id="UP001141981"/>
    </source>
</evidence>
<dbReference type="InterPro" id="IPR019612">
    <property type="entry name" value="Minor_capsid_put"/>
</dbReference>
<sequence>MVGWLKPNKAFCHQSIKFKRWKGLDDNGESVYDDSIKIDNCVVHLRTVYSGSNNDRTIVANGTVMLYKDISEPFINFSKDDIKTDESLGSQVVYEGKTYTITNVNEDIELYSNDLYGYKLSII</sequence>